<protein>
    <recommendedName>
        <fullName evidence="1">Glycosyl hydrolase family 92 domain-containing protein</fullName>
    </recommendedName>
</protein>
<sequence>MDIDGGKFTVIAENNGPQNIYVESVTINGKPLGENLTFNHSDILAGGELKFIMTAQKPTGSDNK</sequence>
<dbReference type="EMBL" id="AP022038">
    <property type="protein sequence ID" value="BBR40294.1"/>
    <property type="molecule type" value="Genomic_DNA"/>
</dbReference>
<evidence type="ECO:0000259" key="1">
    <source>
        <dbReference type="Pfam" id="PF07971"/>
    </source>
</evidence>
<gene>
    <name evidence="2" type="ORF">WP3W19E03_28190</name>
</gene>
<name>A0A6S5C4R5_AERVE</name>
<dbReference type="Pfam" id="PF07971">
    <property type="entry name" value="Glyco_hydro_92"/>
    <property type="match status" value="1"/>
</dbReference>
<dbReference type="Proteomes" id="UP000515442">
    <property type="component" value="Chromosome"/>
</dbReference>
<reference evidence="2 3" key="1">
    <citation type="submission" date="2019-12" db="EMBL/GenBank/DDBJ databases">
        <title>complete genome sequences of Aeromonas veronii str. WP3-W19-ESBL-03 isolated from wastewater treatment plant effluent.</title>
        <authorList>
            <person name="Sekizuka T."/>
            <person name="Itokawa K."/>
            <person name="Yatsu K."/>
            <person name="Inamine Y."/>
            <person name="Kuroda M."/>
        </authorList>
    </citation>
    <scope>NUCLEOTIDE SEQUENCE [LARGE SCALE GENOMIC DNA]</scope>
    <source>
        <strain evidence="2 3">WP3-W19-ESBL-03</strain>
    </source>
</reference>
<dbReference type="InterPro" id="IPR012939">
    <property type="entry name" value="Glyco_hydro_92"/>
</dbReference>
<dbReference type="AlphaFoldDB" id="A0A6S5C4R5"/>
<evidence type="ECO:0000313" key="2">
    <source>
        <dbReference type="EMBL" id="BBR40294.1"/>
    </source>
</evidence>
<dbReference type="Gene3D" id="3.30.2080.10">
    <property type="entry name" value="GH92 mannosidase domain"/>
    <property type="match status" value="1"/>
</dbReference>
<evidence type="ECO:0000313" key="3">
    <source>
        <dbReference type="Proteomes" id="UP000515442"/>
    </source>
</evidence>
<accession>A0A6S5C4R5</accession>
<organism evidence="2 3">
    <name type="scientific">Aeromonas veronii</name>
    <dbReference type="NCBI Taxonomy" id="654"/>
    <lineage>
        <taxon>Bacteria</taxon>
        <taxon>Pseudomonadati</taxon>
        <taxon>Pseudomonadota</taxon>
        <taxon>Gammaproteobacteria</taxon>
        <taxon>Aeromonadales</taxon>
        <taxon>Aeromonadaceae</taxon>
        <taxon>Aeromonas</taxon>
    </lineage>
</organism>
<feature type="domain" description="Glycosyl hydrolase family 92" evidence="1">
    <location>
        <begin position="5"/>
        <end position="54"/>
    </location>
</feature>
<proteinExistence type="predicted"/>